<accession>A0A1F7XLU1</accession>
<dbReference type="STRING" id="1802485.A2V97_01715"/>
<gene>
    <name evidence="2" type="ORF">A2V97_01715</name>
</gene>
<evidence type="ECO:0000256" key="1">
    <source>
        <dbReference type="SAM" id="MobiDB-lite"/>
    </source>
</evidence>
<evidence type="ECO:0000313" key="2">
    <source>
        <dbReference type="EMBL" id="OGM15328.1"/>
    </source>
</evidence>
<dbReference type="EMBL" id="MGFX01000006">
    <property type="protein sequence ID" value="OGM15328.1"/>
    <property type="molecule type" value="Genomic_DNA"/>
</dbReference>
<proteinExistence type="predicted"/>
<comment type="caution">
    <text evidence="2">The sequence shown here is derived from an EMBL/GenBank/DDBJ whole genome shotgun (WGS) entry which is preliminary data.</text>
</comment>
<organism evidence="2 3">
    <name type="scientific">Candidatus Woesebacteria bacterium RBG_16_42_24</name>
    <dbReference type="NCBI Taxonomy" id="1802485"/>
    <lineage>
        <taxon>Bacteria</taxon>
        <taxon>Candidatus Woeseibacteriota</taxon>
    </lineage>
</organism>
<evidence type="ECO:0000313" key="3">
    <source>
        <dbReference type="Proteomes" id="UP000177382"/>
    </source>
</evidence>
<feature type="region of interest" description="Disordered" evidence="1">
    <location>
        <begin position="1"/>
        <end position="35"/>
    </location>
</feature>
<sequence>MAVGDGEPGMDSVTGTSAVRGERETSSREKPDRRTVPIQTRFTERFLTLYQSDMVSRQAVDDLLGFAQEIMETDADFKLIIADRLSRDSIRRTHLIFRANGDLELQFRTEVSGFNPHTHVGIVFPNRFFTRAYSIPDKFVALIDDERIMELRIYQNGDISHK</sequence>
<reference evidence="2 3" key="1">
    <citation type="journal article" date="2016" name="Nat. Commun.">
        <title>Thousands of microbial genomes shed light on interconnected biogeochemical processes in an aquifer system.</title>
        <authorList>
            <person name="Anantharaman K."/>
            <person name="Brown C.T."/>
            <person name="Hug L.A."/>
            <person name="Sharon I."/>
            <person name="Castelle C.J."/>
            <person name="Probst A.J."/>
            <person name="Thomas B.C."/>
            <person name="Singh A."/>
            <person name="Wilkins M.J."/>
            <person name="Karaoz U."/>
            <person name="Brodie E.L."/>
            <person name="Williams K.H."/>
            <person name="Hubbard S.S."/>
            <person name="Banfield J.F."/>
        </authorList>
    </citation>
    <scope>NUCLEOTIDE SEQUENCE [LARGE SCALE GENOMIC DNA]</scope>
</reference>
<dbReference type="AlphaFoldDB" id="A0A1F7XLU1"/>
<dbReference type="Proteomes" id="UP000177382">
    <property type="component" value="Unassembled WGS sequence"/>
</dbReference>
<name>A0A1F7XLU1_9BACT</name>
<feature type="compositionally biased region" description="Basic and acidic residues" evidence="1">
    <location>
        <begin position="20"/>
        <end position="35"/>
    </location>
</feature>
<protein>
    <submittedName>
        <fullName evidence="2">Uncharacterized protein</fullName>
    </submittedName>
</protein>